<dbReference type="EMBL" id="BMMW01000003">
    <property type="protein sequence ID" value="GGK55981.1"/>
    <property type="molecule type" value="Genomic_DNA"/>
</dbReference>
<comment type="caution">
    <text evidence="1">The sequence shown here is derived from an EMBL/GenBank/DDBJ whole genome shotgun (WGS) entry which is preliminary data.</text>
</comment>
<dbReference type="Proteomes" id="UP000612956">
    <property type="component" value="Unassembled WGS sequence"/>
</dbReference>
<reference evidence="1" key="2">
    <citation type="submission" date="2020-09" db="EMBL/GenBank/DDBJ databases">
        <authorList>
            <person name="Sun Q."/>
            <person name="Zhou Y."/>
        </authorList>
    </citation>
    <scope>NUCLEOTIDE SEQUENCE</scope>
    <source>
        <strain evidence="1">CGMCC 4.7278</strain>
    </source>
</reference>
<sequence>MPCWQLASIRAATGLRSKPDPHEMLGHMTPLGLPVPADDADGSEFCWFARTPIACCAFSDYRGDLYTIPPGVIARWERSSELPNDLLQLRSYVFSEQRACYYAGGYGLPFKDKPLVRALVDKIREISGGVIRCPAAESEGGCECVNYVRSQR</sequence>
<accession>A0A917QLP8</accession>
<organism evidence="1 2">
    <name type="scientific">Nocardia camponoti</name>
    <dbReference type="NCBI Taxonomy" id="1616106"/>
    <lineage>
        <taxon>Bacteria</taxon>
        <taxon>Bacillati</taxon>
        <taxon>Actinomycetota</taxon>
        <taxon>Actinomycetes</taxon>
        <taxon>Mycobacteriales</taxon>
        <taxon>Nocardiaceae</taxon>
        <taxon>Nocardia</taxon>
    </lineage>
</organism>
<gene>
    <name evidence="1" type="ORF">GCM10011591_29950</name>
</gene>
<evidence type="ECO:0000313" key="1">
    <source>
        <dbReference type="EMBL" id="GGK55981.1"/>
    </source>
</evidence>
<name>A0A917QLP8_9NOCA</name>
<keyword evidence="2" id="KW-1185">Reference proteome</keyword>
<reference evidence="1" key="1">
    <citation type="journal article" date="2014" name="Int. J. Syst. Evol. Microbiol.">
        <title>Complete genome sequence of Corynebacterium casei LMG S-19264T (=DSM 44701T), isolated from a smear-ripened cheese.</title>
        <authorList>
            <consortium name="US DOE Joint Genome Institute (JGI-PGF)"/>
            <person name="Walter F."/>
            <person name="Albersmeier A."/>
            <person name="Kalinowski J."/>
            <person name="Ruckert C."/>
        </authorList>
    </citation>
    <scope>NUCLEOTIDE SEQUENCE</scope>
    <source>
        <strain evidence="1">CGMCC 4.7278</strain>
    </source>
</reference>
<protein>
    <submittedName>
        <fullName evidence="1">Uncharacterized protein</fullName>
    </submittedName>
</protein>
<proteinExistence type="predicted"/>
<evidence type="ECO:0000313" key="2">
    <source>
        <dbReference type="Proteomes" id="UP000612956"/>
    </source>
</evidence>
<dbReference type="AlphaFoldDB" id="A0A917QLP8"/>